<reference evidence="3" key="1">
    <citation type="journal article" date="2017" name="Genome Biol.">
        <title>Comparative genomics reveals high biological diversity and specific adaptations in the industrially and medically important fungal genus Aspergillus.</title>
        <authorList>
            <person name="de Vries R.P."/>
            <person name="Riley R."/>
            <person name="Wiebenga A."/>
            <person name="Aguilar-Osorio G."/>
            <person name="Amillis S."/>
            <person name="Uchima C.A."/>
            <person name="Anderluh G."/>
            <person name="Asadollahi M."/>
            <person name="Askin M."/>
            <person name="Barry K."/>
            <person name="Battaglia E."/>
            <person name="Bayram O."/>
            <person name="Benocci T."/>
            <person name="Braus-Stromeyer S.A."/>
            <person name="Caldana C."/>
            <person name="Canovas D."/>
            <person name="Cerqueira G.C."/>
            <person name="Chen F."/>
            <person name="Chen W."/>
            <person name="Choi C."/>
            <person name="Clum A."/>
            <person name="Dos Santos R.A."/>
            <person name="Damasio A.R."/>
            <person name="Diallinas G."/>
            <person name="Emri T."/>
            <person name="Fekete E."/>
            <person name="Flipphi M."/>
            <person name="Freyberg S."/>
            <person name="Gallo A."/>
            <person name="Gournas C."/>
            <person name="Habgood R."/>
            <person name="Hainaut M."/>
            <person name="Harispe M.L."/>
            <person name="Henrissat B."/>
            <person name="Hilden K.S."/>
            <person name="Hope R."/>
            <person name="Hossain A."/>
            <person name="Karabika E."/>
            <person name="Karaffa L."/>
            <person name="Karanyi Z."/>
            <person name="Krasevec N."/>
            <person name="Kuo A."/>
            <person name="Kusch H."/>
            <person name="LaButti K."/>
            <person name="Lagendijk E.L."/>
            <person name="Lapidus A."/>
            <person name="Levasseur A."/>
            <person name="Lindquist E."/>
            <person name="Lipzen A."/>
            <person name="Logrieco A.F."/>
            <person name="MacCabe A."/>
            <person name="Maekelae M.R."/>
            <person name="Malavazi I."/>
            <person name="Melin P."/>
            <person name="Meyer V."/>
            <person name="Mielnichuk N."/>
            <person name="Miskei M."/>
            <person name="Molnar A.P."/>
            <person name="Mule G."/>
            <person name="Ngan C.Y."/>
            <person name="Orejas M."/>
            <person name="Orosz E."/>
            <person name="Ouedraogo J.P."/>
            <person name="Overkamp K.M."/>
            <person name="Park H.-S."/>
            <person name="Perrone G."/>
            <person name="Piumi F."/>
            <person name="Punt P.J."/>
            <person name="Ram A.F."/>
            <person name="Ramon A."/>
            <person name="Rauscher S."/>
            <person name="Record E."/>
            <person name="Riano-Pachon D.M."/>
            <person name="Robert V."/>
            <person name="Roehrig J."/>
            <person name="Ruller R."/>
            <person name="Salamov A."/>
            <person name="Salih N.S."/>
            <person name="Samson R.A."/>
            <person name="Sandor E."/>
            <person name="Sanguinetti M."/>
            <person name="Schuetze T."/>
            <person name="Sepcic K."/>
            <person name="Shelest E."/>
            <person name="Sherlock G."/>
            <person name="Sophianopoulou V."/>
            <person name="Squina F.M."/>
            <person name="Sun H."/>
            <person name="Susca A."/>
            <person name="Todd R.B."/>
            <person name="Tsang A."/>
            <person name="Unkles S.E."/>
            <person name="van de Wiele N."/>
            <person name="van Rossen-Uffink D."/>
            <person name="Oliveira J.V."/>
            <person name="Vesth T.C."/>
            <person name="Visser J."/>
            <person name="Yu J.-H."/>
            <person name="Zhou M."/>
            <person name="Andersen M.R."/>
            <person name="Archer D.B."/>
            <person name="Baker S.E."/>
            <person name="Benoit I."/>
            <person name="Brakhage A.A."/>
            <person name="Braus G.H."/>
            <person name="Fischer R."/>
            <person name="Frisvad J.C."/>
            <person name="Goldman G.H."/>
            <person name="Houbraken J."/>
            <person name="Oakley B."/>
            <person name="Pocsi I."/>
            <person name="Scazzocchio C."/>
            <person name="Seiboth B."/>
            <person name="vanKuyk P.A."/>
            <person name="Wortman J."/>
            <person name="Dyer P.S."/>
            <person name="Grigoriev I.V."/>
        </authorList>
    </citation>
    <scope>NUCLEOTIDE SEQUENCE [LARGE SCALE GENOMIC DNA]</scope>
    <source>
        <strain evidence="3">CBS 593.65</strain>
    </source>
</reference>
<dbReference type="AlphaFoldDB" id="A0A1L9T4V7"/>
<name>A0A1L9T4V7_9EURO</name>
<dbReference type="Proteomes" id="UP000184356">
    <property type="component" value="Unassembled WGS sequence"/>
</dbReference>
<dbReference type="RefSeq" id="XP_040698244.1">
    <property type="nucleotide sequence ID" value="XM_040847244.1"/>
</dbReference>
<protein>
    <submittedName>
        <fullName evidence="2">Uncharacterized protein</fullName>
    </submittedName>
</protein>
<feature type="transmembrane region" description="Helical" evidence="1">
    <location>
        <begin position="6"/>
        <end position="25"/>
    </location>
</feature>
<organism evidence="2 3">
    <name type="scientific">Aspergillus sydowii CBS 593.65</name>
    <dbReference type="NCBI Taxonomy" id="1036612"/>
    <lineage>
        <taxon>Eukaryota</taxon>
        <taxon>Fungi</taxon>
        <taxon>Dikarya</taxon>
        <taxon>Ascomycota</taxon>
        <taxon>Pezizomycotina</taxon>
        <taxon>Eurotiomycetes</taxon>
        <taxon>Eurotiomycetidae</taxon>
        <taxon>Eurotiales</taxon>
        <taxon>Aspergillaceae</taxon>
        <taxon>Aspergillus</taxon>
        <taxon>Aspergillus subgen. Nidulantes</taxon>
    </lineage>
</organism>
<gene>
    <name evidence="2" type="ORF">ASPSYDRAFT_464920</name>
</gene>
<keyword evidence="3" id="KW-1185">Reference proteome</keyword>
<evidence type="ECO:0000313" key="2">
    <source>
        <dbReference type="EMBL" id="OJJ54438.1"/>
    </source>
</evidence>
<keyword evidence="1" id="KW-1133">Transmembrane helix</keyword>
<dbReference type="VEuPathDB" id="FungiDB:ASPSYDRAFT_464920"/>
<proteinExistence type="predicted"/>
<dbReference type="EMBL" id="KV878594">
    <property type="protein sequence ID" value="OJJ54438.1"/>
    <property type="molecule type" value="Genomic_DNA"/>
</dbReference>
<sequence length="323" mass="36993">METDLALIYYFILFLLFAYFVAFHVDRISSSSSSLSISSLDPSSLNGLVTEIDDFSFYHHPSWPQQWSHPEFTSDCMEAWQKAPWFEDTKERRTTRFLNPSLESQFPWGYIIYRTVYTTESDALWPLVLAKLDQAMDFAIDSDLNAARKRDREGSKADDATPERLVKESRKHVIFSNKMFWDGAEVHQIRAHFKQYLRASKGRGYGRFGGCLVIDERSLKSVARASSPRPRLGEAFVGMVDGRYPDETGNEPGYTGFMRVDVFCLWFLYGEMGNNSMREVCPKGVPEGLIPVYDEGTGMAHDEEGNSVPVYLTKGRNRGRRVF</sequence>
<accession>A0A1L9T4V7</accession>
<dbReference type="OrthoDB" id="6499973at2759"/>
<evidence type="ECO:0000256" key="1">
    <source>
        <dbReference type="SAM" id="Phobius"/>
    </source>
</evidence>
<dbReference type="GeneID" id="63763317"/>
<evidence type="ECO:0000313" key="3">
    <source>
        <dbReference type="Proteomes" id="UP000184356"/>
    </source>
</evidence>
<keyword evidence="1" id="KW-0472">Membrane</keyword>
<dbReference type="STRING" id="1036612.A0A1L9T4V7"/>
<keyword evidence="1" id="KW-0812">Transmembrane</keyword>